<evidence type="ECO:0000313" key="2">
    <source>
        <dbReference type="EMBL" id="KAF7439359.1"/>
    </source>
</evidence>
<sequence length="168" mass="18408">MYLNDGKVAYYGHKTCRELSSWTLHWPILSLLRAAVINLSSSQDTSYPEDPAASCRGGSESSHKKSRGTQPEAGVVARVQGYSRTRSAALVAVRNPVPIPRCKRHGGPQQDPPDIEANRRDRFDVELTFVTLGNEGGCPQINPPLKLCALADTDDSLTIPQWRGIRAP</sequence>
<proteinExistence type="predicted"/>
<name>A0A834PGM5_VESPE</name>
<gene>
    <name evidence="2" type="ORF">H0235_001750</name>
</gene>
<evidence type="ECO:0000313" key="3">
    <source>
        <dbReference type="Proteomes" id="UP000600918"/>
    </source>
</evidence>
<keyword evidence="3" id="KW-1185">Reference proteome</keyword>
<protein>
    <submittedName>
        <fullName evidence="2">Uncharacterized protein</fullName>
    </submittedName>
</protein>
<reference evidence="2" key="1">
    <citation type="journal article" date="2020" name="G3 (Bethesda)">
        <title>High-Quality Assemblies for Three Invasive Social Wasps from the &lt;i&gt;Vespula&lt;/i&gt; Genus.</title>
        <authorList>
            <person name="Harrop T.W.R."/>
            <person name="Guhlin J."/>
            <person name="McLaughlin G.M."/>
            <person name="Permina E."/>
            <person name="Stockwell P."/>
            <person name="Gilligan J."/>
            <person name="Le Lec M.F."/>
            <person name="Gruber M.A.M."/>
            <person name="Quinn O."/>
            <person name="Lovegrove M."/>
            <person name="Duncan E.J."/>
            <person name="Remnant E.J."/>
            <person name="Van Eeckhoven J."/>
            <person name="Graham B."/>
            <person name="Knapp R.A."/>
            <person name="Langford K.W."/>
            <person name="Kronenberg Z."/>
            <person name="Press M.O."/>
            <person name="Eacker S.M."/>
            <person name="Wilson-Rankin E.E."/>
            <person name="Purcell J."/>
            <person name="Lester P.J."/>
            <person name="Dearden P.K."/>
        </authorList>
    </citation>
    <scope>NUCLEOTIDE SEQUENCE</scope>
    <source>
        <strain evidence="2">Volc-1</strain>
    </source>
</reference>
<feature type="region of interest" description="Disordered" evidence="1">
    <location>
        <begin position="42"/>
        <end position="75"/>
    </location>
</feature>
<dbReference type="EMBL" id="JACSDY010000001">
    <property type="protein sequence ID" value="KAF7439359.1"/>
    <property type="molecule type" value="Genomic_DNA"/>
</dbReference>
<evidence type="ECO:0000256" key="1">
    <source>
        <dbReference type="SAM" id="MobiDB-lite"/>
    </source>
</evidence>
<dbReference type="Proteomes" id="UP000600918">
    <property type="component" value="Unassembled WGS sequence"/>
</dbReference>
<dbReference type="AlphaFoldDB" id="A0A834PGM5"/>
<comment type="caution">
    <text evidence="2">The sequence shown here is derived from an EMBL/GenBank/DDBJ whole genome shotgun (WGS) entry which is preliminary data.</text>
</comment>
<organism evidence="2 3">
    <name type="scientific">Vespula pensylvanica</name>
    <name type="common">Western yellow jacket</name>
    <name type="synonym">Wasp</name>
    <dbReference type="NCBI Taxonomy" id="30213"/>
    <lineage>
        <taxon>Eukaryota</taxon>
        <taxon>Metazoa</taxon>
        <taxon>Ecdysozoa</taxon>
        <taxon>Arthropoda</taxon>
        <taxon>Hexapoda</taxon>
        <taxon>Insecta</taxon>
        <taxon>Pterygota</taxon>
        <taxon>Neoptera</taxon>
        <taxon>Endopterygota</taxon>
        <taxon>Hymenoptera</taxon>
        <taxon>Apocrita</taxon>
        <taxon>Aculeata</taxon>
        <taxon>Vespoidea</taxon>
        <taxon>Vespidae</taxon>
        <taxon>Vespinae</taxon>
        <taxon>Vespula</taxon>
    </lineage>
</organism>
<accession>A0A834PGM5</accession>